<dbReference type="Pfam" id="PF01607">
    <property type="entry name" value="CBM_14"/>
    <property type="match status" value="1"/>
</dbReference>
<dbReference type="GO" id="GO:0005576">
    <property type="term" value="C:extracellular region"/>
    <property type="evidence" value="ECO:0007669"/>
    <property type="project" value="InterPro"/>
</dbReference>
<accession>A0A9J6FIZ8</accession>
<dbReference type="SMART" id="SM00494">
    <property type="entry name" value="ChtBD2"/>
    <property type="match status" value="1"/>
</dbReference>
<dbReference type="GO" id="GO:0008061">
    <property type="term" value="F:chitin binding"/>
    <property type="evidence" value="ECO:0007669"/>
    <property type="project" value="InterPro"/>
</dbReference>
<dbReference type="Proteomes" id="UP000821853">
    <property type="component" value="Chromosome 1"/>
</dbReference>
<dbReference type="OrthoDB" id="10059269at2759"/>
<dbReference type="PROSITE" id="PS50940">
    <property type="entry name" value="CHIT_BIND_II"/>
    <property type="match status" value="1"/>
</dbReference>
<dbReference type="Gene3D" id="2.170.140.10">
    <property type="entry name" value="Chitin binding domain"/>
    <property type="match status" value="1"/>
</dbReference>
<dbReference type="PANTHER" id="PTHR22933:SF42">
    <property type="entry name" value="FI18455P1-RELATED"/>
    <property type="match status" value="1"/>
</dbReference>
<dbReference type="AlphaFoldDB" id="A0A9J6FIZ8"/>
<feature type="region of interest" description="Disordered" evidence="1">
    <location>
        <begin position="1"/>
        <end position="25"/>
    </location>
</feature>
<dbReference type="InterPro" id="IPR052976">
    <property type="entry name" value="Scoloptoxin-like"/>
</dbReference>
<comment type="caution">
    <text evidence="3">The sequence shown here is derived from an EMBL/GenBank/DDBJ whole genome shotgun (WGS) entry which is preliminary data.</text>
</comment>
<dbReference type="EMBL" id="JABSTR010000001">
    <property type="protein sequence ID" value="KAH9363034.1"/>
    <property type="molecule type" value="Genomic_DNA"/>
</dbReference>
<reference evidence="3 4" key="1">
    <citation type="journal article" date="2020" name="Cell">
        <title>Large-Scale Comparative Analyses of Tick Genomes Elucidate Their Genetic Diversity and Vector Capacities.</title>
        <authorList>
            <consortium name="Tick Genome and Microbiome Consortium (TIGMIC)"/>
            <person name="Jia N."/>
            <person name="Wang J."/>
            <person name="Shi W."/>
            <person name="Du L."/>
            <person name="Sun Y."/>
            <person name="Zhan W."/>
            <person name="Jiang J.F."/>
            <person name="Wang Q."/>
            <person name="Zhang B."/>
            <person name="Ji P."/>
            <person name="Bell-Sakyi L."/>
            <person name="Cui X.M."/>
            <person name="Yuan T.T."/>
            <person name="Jiang B.G."/>
            <person name="Yang W.F."/>
            <person name="Lam T.T."/>
            <person name="Chang Q.C."/>
            <person name="Ding S.J."/>
            <person name="Wang X.J."/>
            <person name="Zhu J.G."/>
            <person name="Ruan X.D."/>
            <person name="Zhao L."/>
            <person name="Wei J.T."/>
            <person name="Ye R.Z."/>
            <person name="Que T.C."/>
            <person name="Du C.H."/>
            <person name="Zhou Y.H."/>
            <person name="Cheng J.X."/>
            <person name="Dai P.F."/>
            <person name="Guo W.B."/>
            <person name="Han X.H."/>
            <person name="Huang E.J."/>
            <person name="Li L.F."/>
            <person name="Wei W."/>
            <person name="Gao Y.C."/>
            <person name="Liu J.Z."/>
            <person name="Shao H.Z."/>
            <person name="Wang X."/>
            <person name="Wang C.C."/>
            <person name="Yang T.C."/>
            <person name="Huo Q.B."/>
            <person name="Li W."/>
            <person name="Chen H.Y."/>
            <person name="Chen S.E."/>
            <person name="Zhou L.G."/>
            <person name="Ni X.B."/>
            <person name="Tian J.H."/>
            <person name="Sheng Y."/>
            <person name="Liu T."/>
            <person name="Pan Y.S."/>
            <person name="Xia L.Y."/>
            <person name="Li J."/>
            <person name="Zhao F."/>
            <person name="Cao W.C."/>
        </authorList>
    </citation>
    <scope>NUCLEOTIDE SEQUENCE [LARGE SCALE GENOMIC DNA]</scope>
    <source>
        <strain evidence="3">HaeL-2018</strain>
    </source>
</reference>
<dbReference type="InterPro" id="IPR036508">
    <property type="entry name" value="Chitin-bd_dom_sf"/>
</dbReference>
<name>A0A9J6FIZ8_HAELO</name>
<gene>
    <name evidence="3" type="ORF">HPB48_014184</name>
</gene>
<evidence type="ECO:0000313" key="4">
    <source>
        <dbReference type="Proteomes" id="UP000821853"/>
    </source>
</evidence>
<evidence type="ECO:0000313" key="3">
    <source>
        <dbReference type="EMBL" id="KAH9363034.1"/>
    </source>
</evidence>
<organism evidence="3 4">
    <name type="scientific">Haemaphysalis longicornis</name>
    <name type="common">Bush tick</name>
    <dbReference type="NCBI Taxonomy" id="44386"/>
    <lineage>
        <taxon>Eukaryota</taxon>
        <taxon>Metazoa</taxon>
        <taxon>Ecdysozoa</taxon>
        <taxon>Arthropoda</taxon>
        <taxon>Chelicerata</taxon>
        <taxon>Arachnida</taxon>
        <taxon>Acari</taxon>
        <taxon>Parasitiformes</taxon>
        <taxon>Ixodida</taxon>
        <taxon>Ixodoidea</taxon>
        <taxon>Ixodidae</taxon>
        <taxon>Haemaphysalinae</taxon>
        <taxon>Haemaphysalis</taxon>
    </lineage>
</organism>
<keyword evidence="4" id="KW-1185">Reference proteome</keyword>
<dbReference type="PANTHER" id="PTHR22933">
    <property type="entry name" value="FI18007P1-RELATED"/>
    <property type="match status" value="1"/>
</dbReference>
<evidence type="ECO:0000256" key="1">
    <source>
        <dbReference type="SAM" id="MobiDB-lite"/>
    </source>
</evidence>
<evidence type="ECO:0000259" key="2">
    <source>
        <dbReference type="PROSITE" id="PS50940"/>
    </source>
</evidence>
<dbReference type="VEuPathDB" id="VectorBase:HLOH_043508"/>
<dbReference type="SUPFAM" id="SSF57625">
    <property type="entry name" value="Invertebrate chitin-binding proteins"/>
    <property type="match status" value="1"/>
</dbReference>
<sequence>MQPVFSKEEDAADPSPYKTPVPRSRSLHSFGSLLRSSTTADPVSSLSTAGFSMMLSEWRVPIYAKCRSDSHVARTEICGIELRFCVCAPAEKCSRRSGADIQEASSVHVLWKAPHSRGRYFICSRTEDSTKRWDESKGQNQEGWVRGTAGVDYPDYKEIPRTSFRCSQQPYEGMYADLEAQCQVYHVCHNGRKESFLCGPGTIFNQQIRACDYWYSFECDEAPNWYYLNAEVNEGLRVLEAALALAATLVPVAQAVIPEVRVPQAQEATPEAPALQVVEDGLAQGERLALVATRVAAEVIREEELAGPVPEASLALELDVLVQGATLAQEVLAQVQAAILAQEVLAQVQAAILAQEVLAPEQAAILELEATALAQVLSLALVASP</sequence>
<protein>
    <recommendedName>
        <fullName evidence="2">Chitin-binding type-2 domain-containing protein</fullName>
    </recommendedName>
</protein>
<dbReference type="InterPro" id="IPR002557">
    <property type="entry name" value="Chitin-bd_dom"/>
</dbReference>
<feature type="domain" description="Chitin-binding type-2" evidence="2">
    <location>
        <begin position="163"/>
        <end position="221"/>
    </location>
</feature>
<proteinExistence type="predicted"/>